<protein>
    <submittedName>
        <fullName evidence="2">MarR family winged helix-turn-helix transcriptional regulator</fullName>
    </submittedName>
</protein>
<organism evidence="2 3">
    <name type="scientific">Rhodanobacter ginsenosidimutans</name>
    <dbReference type="NCBI Taxonomy" id="490571"/>
    <lineage>
        <taxon>Bacteria</taxon>
        <taxon>Pseudomonadati</taxon>
        <taxon>Pseudomonadota</taxon>
        <taxon>Gammaproteobacteria</taxon>
        <taxon>Lysobacterales</taxon>
        <taxon>Rhodanobacteraceae</taxon>
        <taxon>Rhodanobacter</taxon>
    </lineage>
</organism>
<accession>A0ABW0JVJ8</accession>
<comment type="caution">
    <text evidence="2">The sequence shown here is derived from an EMBL/GenBank/DDBJ whole genome shotgun (WGS) entry which is preliminary data.</text>
</comment>
<evidence type="ECO:0000313" key="3">
    <source>
        <dbReference type="Proteomes" id="UP001596018"/>
    </source>
</evidence>
<name>A0ABW0JVJ8_9GAMM</name>
<dbReference type="PROSITE" id="PS50995">
    <property type="entry name" value="HTH_MARR_2"/>
    <property type="match status" value="1"/>
</dbReference>
<sequence>MALISVVSVLNRPEVDERLVRDAGIALDRALFPLLVVIERLGPIGVVDLAGRAGRDYTTVSRQVTKLETLGLVQRQASETDARVRAAAVTPKGKAMTDALDAARERMARKLFAEWSEADVDTLVNLLQRFATDIEAQTMGKGRA</sequence>
<dbReference type="PRINTS" id="PR00598">
    <property type="entry name" value="HTHMARR"/>
</dbReference>
<dbReference type="InterPro" id="IPR036390">
    <property type="entry name" value="WH_DNA-bd_sf"/>
</dbReference>
<dbReference type="Proteomes" id="UP001596018">
    <property type="component" value="Unassembled WGS sequence"/>
</dbReference>
<dbReference type="RefSeq" id="WP_377339638.1">
    <property type="nucleotide sequence ID" value="NZ_JALBWS010000014.1"/>
</dbReference>
<dbReference type="InterPro" id="IPR000835">
    <property type="entry name" value="HTH_MarR-typ"/>
</dbReference>
<dbReference type="PANTHER" id="PTHR33164">
    <property type="entry name" value="TRANSCRIPTIONAL REGULATOR, MARR FAMILY"/>
    <property type="match status" value="1"/>
</dbReference>
<dbReference type="EMBL" id="JBHSMM010000001">
    <property type="protein sequence ID" value="MFC5439944.1"/>
    <property type="molecule type" value="Genomic_DNA"/>
</dbReference>
<keyword evidence="3" id="KW-1185">Reference proteome</keyword>
<evidence type="ECO:0000313" key="2">
    <source>
        <dbReference type="EMBL" id="MFC5439944.1"/>
    </source>
</evidence>
<dbReference type="Gene3D" id="1.10.10.10">
    <property type="entry name" value="Winged helix-like DNA-binding domain superfamily/Winged helix DNA-binding domain"/>
    <property type="match status" value="1"/>
</dbReference>
<evidence type="ECO:0000259" key="1">
    <source>
        <dbReference type="PROSITE" id="PS50995"/>
    </source>
</evidence>
<feature type="domain" description="HTH marR-type" evidence="1">
    <location>
        <begin position="1"/>
        <end position="132"/>
    </location>
</feature>
<gene>
    <name evidence="2" type="ORF">ACFPK0_07965</name>
</gene>
<dbReference type="SUPFAM" id="SSF46785">
    <property type="entry name" value="Winged helix' DNA-binding domain"/>
    <property type="match status" value="1"/>
</dbReference>
<dbReference type="SMART" id="SM00347">
    <property type="entry name" value="HTH_MARR"/>
    <property type="match status" value="1"/>
</dbReference>
<dbReference type="InterPro" id="IPR036388">
    <property type="entry name" value="WH-like_DNA-bd_sf"/>
</dbReference>
<dbReference type="Pfam" id="PF01047">
    <property type="entry name" value="MarR"/>
    <property type="match status" value="1"/>
</dbReference>
<dbReference type="InterPro" id="IPR039422">
    <property type="entry name" value="MarR/SlyA-like"/>
</dbReference>
<proteinExistence type="predicted"/>
<dbReference type="PANTHER" id="PTHR33164:SF57">
    <property type="entry name" value="MARR-FAMILY TRANSCRIPTIONAL REGULATOR"/>
    <property type="match status" value="1"/>
</dbReference>
<reference evidence="3" key="1">
    <citation type="journal article" date="2019" name="Int. J. Syst. Evol. Microbiol.">
        <title>The Global Catalogue of Microorganisms (GCM) 10K type strain sequencing project: providing services to taxonomists for standard genome sequencing and annotation.</title>
        <authorList>
            <consortium name="The Broad Institute Genomics Platform"/>
            <consortium name="The Broad Institute Genome Sequencing Center for Infectious Disease"/>
            <person name="Wu L."/>
            <person name="Ma J."/>
        </authorList>
    </citation>
    <scope>NUCLEOTIDE SEQUENCE [LARGE SCALE GENOMIC DNA]</scope>
    <source>
        <strain evidence="3">KACC 12822</strain>
    </source>
</reference>